<organism evidence="16 17">
    <name type="scientific">Gossypium barbadense</name>
    <name type="common">Sea Island cotton</name>
    <name type="synonym">Hibiscus barbadensis</name>
    <dbReference type="NCBI Taxonomy" id="3634"/>
    <lineage>
        <taxon>Eukaryota</taxon>
        <taxon>Viridiplantae</taxon>
        <taxon>Streptophyta</taxon>
        <taxon>Embryophyta</taxon>
        <taxon>Tracheophyta</taxon>
        <taxon>Spermatophyta</taxon>
        <taxon>Magnoliopsida</taxon>
        <taxon>eudicotyledons</taxon>
        <taxon>Gunneridae</taxon>
        <taxon>Pentapetalae</taxon>
        <taxon>rosids</taxon>
        <taxon>malvids</taxon>
        <taxon>Malvales</taxon>
        <taxon>Malvaceae</taxon>
        <taxon>Malvoideae</taxon>
        <taxon>Gossypium</taxon>
    </lineage>
</organism>
<dbReference type="PROSITE" id="PS50004">
    <property type="entry name" value="C2"/>
    <property type="match status" value="1"/>
</dbReference>
<dbReference type="GO" id="GO:0004185">
    <property type="term" value="F:serine-type carboxypeptidase activity"/>
    <property type="evidence" value="ECO:0007669"/>
    <property type="project" value="InterPro"/>
</dbReference>
<keyword evidence="11" id="KW-0446">Lipid-binding</keyword>
<dbReference type="InterPro" id="IPR029058">
    <property type="entry name" value="AB_hydrolase_fold"/>
</dbReference>
<dbReference type="GO" id="GO:0008289">
    <property type="term" value="F:lipid binding"/>
    <property type="evidence" value="ECO:0007669"/>
    <property type="project" value="UniProtKB-KW"/>
</dbReference>
<keyword evidence="5" id="KW-0343">GTPase activation</keyword>
<keyword evidence="12" id="KW-0472">Membrane</keyword>
<dbReference type="Proteomes" id="UP000239757">
    <property type="component" value="Unassembled WGS sequence"/>
</dbReference>
<keyword evidence="9" id="KW-0479">Metal-binding</keyword>
<dbReference type="GO" id="GO:0005576">
    <property type="term" value="C:extracellular region"/>
    <property type="evidence" value="ECO:0007669"/>
    <property type="project" value="UniProtKB-SubCell"/>
</dbReference>
<dbReference type="SUPFAM" id="SSF49562">
    <property type="entry name" value="C2 domain (Calcium/lipid-binding domain, CaLB)"/>
    <property type="match status" value="1"/>
</dbReference>
<proteinExistence type="inferred from homology"/>
<name>A0A2P5XBS2_GOSBA</name>
<evidence type="ECO:0000256" key="14">
    <source>
        <dbReference type="ARBA" id="ARBA00024037"/>
    </source>
</evidence>
<comment type="similarity">
    <text evidence="4">Belongs to the peptidase S10 family.</text>
</comment>
<dbReference type="InterPro" id="IPR035892">
    <property type="entry name" value="C2_domain_sf"/>
</dbReference>
<dbReference type="SMART" id="SM00239">
    <property type="entry name" value="C2"/>
    <property type="match status" value="1"/>
</dbReference>
<dbReference type="AlphaFoldDB" id="A0A2P5XBS2"/>
<evidence type="ECO:0000256" key="6">
    <source>
        <dbReference type="ARBA" id="ARBA00022475"/>
    </source>
</evidence>
<dbReference type="Pfam" id="PF00450">
    <property type="entry name" value="Peptidase_S10"/>
    <property type="match status" value="1"/>
</dbReference>
<keyword evidence="10" id="KW-0106">Calcium</keyword>
<dbReference type="InterPro" id="IPR000008">
    <property type="entry name" value="C2_dom"/>
</dbReference>
<dbReference type="GO" id="GO:0005886">
    <property type="term" value="C:plasma membrane"/>
    <property type="evidence" value="ECO:0007669"/>
    <property type="project" value="UniProtKB-SubCell"/>
</dbReference>
<dbReference type="GO" id="GO:0005634">
    <property type="term" value="C:nucleus"/>
    <property type="evidence" value="ECO:0007669"/>
    <property type="project" value="UniProtKB-SubCell"/>
</dbReference>
<dbReference type="SUPFAM" id="SSF53474">
    <property type="entry name" value="alpha/beta-Hydrolases"/>
    <property type="match status" value="1"/>
</dbReference>
<dbReference type="PANTHER" id="PTHR45933">
    <property type="entry name" value="PROTEIN C2-DOMAIN ABA-RELATED 4"/>
    <property type="match status" value="1"/>
</dbReference>
<dbReference type="GO" id="GO:0005096">
    <property type="term" value="F:GTPase activator activity"/>
    <property type="evidence" value="ECO:0007669"/>
    <property type="project" value="UniProtKB-KW"/>
</dbReference>
<dbReference type="PRINTS" id="PR00724">
    <property type="entry name" value="CRBOXYPTASEC"/>
</dbReference>
<gene>
    <name evidence="16" type="ORF">GOBAR_AA19883</name>
</gene>
<evidence type="ECO:0000256" key="8">
    <source>
        <dbReference type="ARBA" id="ARBA00022682"/>
    </source>
</evidence>
<evidence type="ECO:0000256" key="10">
    <source>
        <dbReference type="ARBA" id="ARBA00022837"/>
    </source>
</evidence>
<evidence type="ECO:0000256" key="7">
    <source>
        <dbReference type="ARBA" id="ARBA00022525"/>
    </source>
</evidence>
<dbReference type="GO" id="GO:0009738">
    <property type="term" value="P:abscisic acid-activated signaling pathway"/>
    <property type="evidence" value="ECO:0007669"/>
    <property type="project" value="UniProtKB-KW"/>
</dbReference>
<protein>
    <recommendedName>
        <fullName evidence="15">C2 domain-containing protein</fullName>
    </recommendedName>
</protein>
<comment type="subcellular location">
    <subcellularLocation>
        <location evidence="2">Cell membrane</location>
    </subcellularLocation>
    <subcellularLocation>
        <location evidence="1">Nucleus</location>
    </subcellularLocation>
    <subcellularLocation>
        <location evidence="3">Secreted</location>
    </subcellularLocation>
</comment>
<evidence type="ECO:0000256" key="1">
    <source>
        <dbReference type="ARBA" id="ARBA00004123"/>
    </source>
</evidence>
<evidence type="ECO:0000256" key="5">
    <source>
        <dbReference type="ARBA" id="ARBA00022468"/>
    </source>
</evidence>
<dbReference type="PANTHER" id="PTHR45933:SF12">
    <property type="entry name" value="PROTEIN C2-DOMAIN ABA-RELATED 9"/>
    <property type="match status" value="1"/>
</dbReference>
<dbReference type="GO" id="GO:0006508">
    <property type="term" value="P:proteolysis"/>
    <property type="evidence" value="ECO:0007669"/>
    <property type="project" value="InterPro"/>
</dbReference>
<dbReference type="GO" id="GO:0046872">
    <property type="term" value="F:metal ion binding"/>
    <property type="evidence" value="ECO:0007669"/>
    <property type="project" value="UniProtKB-KW"/>
</dbReference>
<sequence length="572" mass="63926">MSDVLGFLKVIVLRGINLAIRDAITSDPYVVIHIGQQKLKTHVIKRNCNPVWNEVLIFSIKDPNVSINLAVYDKDTFTLDDQMGMAEIDLKPYIAALKMAKGLHNLPNSCALKRIQPNQNNCLANESSIIWENGKITQDMRIKLKNVECGELLIQLDWNETPNCKGLESEVNPASNSAIFYTFYEAQTPTSPPSQTPLLIWLQGGPGCSSMTGNFFELGPWRVVSSFRQNVEHLSLEPNPGAWNRLFGLLFLDNPIGTGFSISSTPQEIPRDQISVAKHLFVAITGFISLDPLFKHRPVYITGESYAGKYVPAIGYYILKQNNELVDSERVNLRGVAIGDGFSDPETQLATHGVTAYYSGLINDKQRDELEQAQWEAIKLVKMEKWSEASNARTKVMDLWQNMTGLATLYDFTKQKPYQTSLVTKFLNINEVKKALGVSESMVFESCSGVVRAAMHEDMMKSVKYMVEALLGNTRVLLYQGLYDVKIGVVPNEAWVKTMKWNGIREFLMADRMICRVNGEVAGYVQKWENLTNVVVLGGGHILPADQPLNSQAMIEGWVLESGLFGGEVKDA</sequence>
<comment type="similarity">
    <text evidence="14">Belongs to the plant CAR protein family.</text>
</comment>
<evidence type="ECO:0000256" key="11">
    <source>
        <dbReference type="ARBA" id="ARBA00023121"/>
    </source>
</evidence>
<evidence type="ECO:0000256" key="13">
    <source>
        <dbReference type="ARBA" id="ARBA00023242"/>
    </source>
</evidence>
<dbReference type="PROSITE" id="PS00131">
    <property type="entry name" value="CARBOXYPEPT_SER_SER"/>
    <property type="match status" value="1"/>
</dbReference>
<feature type="domain" description="C2" evidence="15">
    <location>
        <begin position="1"/>
        <end position="104"/>
    </location>
</feature>
<dbReference type="InterPro" id="IPR018202">
    <property type="entry name" value="Ser_caboxypep_ser_AS"/>
</dbReference>
<dbReference type="Gene3D" id="2.60.40.150">
    <property type="entry name" value="C2 domain"/>
    <property type="match status" value="1"/>
</dbReference>
<evidence type="ECO:0000256" key="9">
    <source>
        <dbReference type="ARBA" id="ARBA00022723"/>
    </source>
</evidence>
<dbReference type="InterPro" id="IPR044562">
    <property type="entry name" value="CAR1-11"/>
</dbReference>
<evidence type="ECO:0000259" key="15">
    <source>
        <dbReference type="PROSITE" id="PS50004"/>
    </source>
</evidence>
<keyword evidence="13" id="KW-0539">Nucleus</keyword>
<evidence type="ECO:0000313" key="16">
    <source>
        <dbReference type="EMBL" id="PPS00779.1"/>
    </source>
</evidence>
<evidence type="ECO:0000256" key="4">
    <source>
        <dbReference type="ARBA" id="ARBA00009431"/>
    </source>
</evidence>
<dbReference type="Gene3D" id="3.40.50.1820">
    <property type="entry name" value="alpha/beta hydrolase"/>
    <property type="match status" value="1"/>
</dbReference>
<evidence type="ECO:0000256" key="2">
    <source>
        <dbReference type="ARBA" id="ARBA00004236"/>
    </source>
</evidence>
<dbReference type="OrthoDB" id="443318at2759"/>
<keyword evidence="6" id="KW-1003">Cell membrane</keyword>
<keyword evidence="8" id="KW-0938">Abscisic acid signaling pathway</keyword>
<evidence type="ECO:0000313" key="17">
    <source>
        <dbReference type="Proteomes" id="UP000239757"/>
    </source>
</evidence>
<reference evidence="16 17" key="1">
    <citation type="submission" date="2015-01" db="EMBL/GenBank/DDBJ databases">
        <title>Genome of allotetraploid Gossypium barbadense reveals genomic plasticity and fiber elongation in cotton evolution.</title>
        <authorList>
            <person name="Chen X."/>
            <person name="Liu X."/>
            <person name="Zhao B."/>
            <person name="Zheng H."/>
            <person name="Hu Y."/>
            <person name="Lu G."/>
            <person name="Yang C."/>
            <person name="Chen J."/>
            <person name="Shan C."/>
            <person name="Zhang L."/>
            <person name="Zhou Y."/>
            <person name="Wang L."/>
            <person name="Guo W."/>
            <person name="Bai Y."/>
            <person name="Ruan J."/>
            <person name="Shangguan X."/>
            <person name="Mao Y."/>
            <person name="Jiang J."/>
            <person name="Zhu Y."/>
            <person name="Lei J."/>
            <person name="Kang H."/>
            <person name="Chen S."/>
            <person name="He X."/>
            <person name="Wang R."/>
            <person name="Wang Y."/>
            <person name="Chen J."/>
            <person name="Wang L."/>
            <person name="Yu S."/>
            <person name="Wang B."/>
            <person name="Wei J."/>
            <person name="Song S."/>
            <person name="Lu X."/>
            <person name="Gao Z."/>
            <person name="Gu W."/>
            <person name="Deng X."/>
            <person name="Ma D."/>
            <person name="Wang S."/>
            <person name="Liang W."/>
            <person name="Fang L."/>
            <person name="Cai C."/>
            <person name="Zhu X."/>
            <person name="Zhou B."/>
            <person name="Zhang Y."/>
            <person name="Chen Z."/>
            <person name="Xu S."/>
            <person name="Zhu R."/>
            <person name="Wang S."/>
            <person name="Zhang T."/>
            <person name="Zhao G."/>
        </authorList>
    </citation>
    <scope>NUCLEOTIDE SEQUENCE [LARGE SCALE GENOMIC DNA]</scope>
    <source>
        <strain evidence="17">cv. Xinhai21</strain>
        <tissue evidence="16">Leaf</tissue>
    </source>
</reference>
<dbReference type="Pfam" id="PF00168">
    <property type="entry name" value="C2"/>
    <property type="match status" value="1"/>
</dbReference>
<dbReference type="InterPro" id="IPR001563">
    <property type="entry name" value="Peptidase_S10"/>
</dbReference>
<evidence type="ECO:0000256" key="3">
    <source>
        <dbReference type="ARBA" id="ARBA00004613"/>
    </source>
</evidence>
<dbReference type="CDD" id="cd04038">
    <property type="entry name" value="C2_ArfGAP"/>
    <property type="match status" value="1"/>
</dbReference>
<accession>A0A2P5XBS2</accession>
<keyword evidence="7" id="KW-0964">Secreted</keyword>
<dbReference type="EMBL" id="KZ665227">
    <property type="protein sequence ID" value="PPS00779.1"/>
    <property type="molecule type" value="Genomic_DNA"/>
</dbReference>
<evidence type="ECO:0000256" key="12">
    <source>
        <dbReference type="ARBA" id="ARBA00023136"/>
    </source>
</evidence>